<evidence type="ECO:0000256" key="20">
    <source>
        <dbReference type="ARBA" id="ARBA00049058"/>
    </source>
</evidence>
<dbReference type="GO" id="GO:0032957">
    <property type="term" value="P:inositol trisphosphate metabolic process"/>
    <property type="evidence" value="ECO:0007669"/>
    <property type="project" value="InterPro"/>
</dbReference>
<keyword evidence="7" id="KW-0808">Transferase</keyword>
<evidence type="ECO:0000256" key="10">
    <source>
        <dbReference type="ARBA" id="ARBA00022777"/>
    </source>
</evidence>
<protein>
    <recommendedName>
        <fullName evidence="6">Inositol-tetrakisphosphate 1-kinase</fullName>
        <ecNumber evidence="5">2.7.1.134</ecNumber>
        <ecNumber evidence="4">2.7.1.159</ecNumber>
    </recommendedName>
    <alternativeName>
        <fullName evidence="14">Inositol 1,3,4-trisphosphate 5/6-kinase</fullName>
    </alternativeName>
</protein>
<evidence type="ECO:0000259" key="24">
    <source>
        <dbReference type="PROSITE" id="PS50102"/>
    </source>
</evidence>
<evidence type="ECO:0000256" key="6">
    <source>
        <dbReference type="ARBA" id="ARBA00014968"/>
    </source>
</evidence>
<evidence type="ECO:0000259" key="25">
    <source>
        <dbReference type="PROSITE" id="PS50975"/>
    </source>
</evidence>
<evidence type="ECO:0000256" key="18">
    <source>
        <dbReference type="ARBA" id="ARBA00033674"/>
    </source>
</evidence>
<keyword evidence="11 22" id="KW-0067">ATP-binding</keyword>
<comment type="cofactor">
    <cofactor evidence="1">
        <name>Mg(2+)</name>
        <dbReference type="ChEBI" id="CHEBI:18420"/>
    </cofactor>
</comment>
<dbReference type="EC" id="2.7.1.159" evidence="4"/>
<evidence type="ECO:0000256" key="9">
    <source>
        <dbReference type="ARBA" id="ARBA00022741"/>
    </source>
</evidence>
<dbReference type="Pfam" id="PF00076">
    <property type="entry name" value="RRM_1"/>
    <property type="match status" value="1"/>
</dbReference>
<dbReference type="PROSITE" id="PS51309">
    <property type="entry name" value="PABC"/>
    <property type="match status" value="1"/>
</dbReference>
<dbReference type="PANTHER" id="PTHR14217">
    <property type="entry name" value="INOSITOL-TETRAKISPHOSPHATE 1-KINASE"/>
    <property type="match status" value="1"/>
</dbReference>
<evidence type="ECO:0000256" key="4">
    <source>
        <dbReference type="ARBA" id="ARBA00012017"/>
    </source>
</evidence>
<keyword evidence="13" id="KW-0413">Isomerase</keyword>
<dbReference type="InterPro" id="IPR011761">
    <property type="entry name" value="ATP-grasp"/>
</dbReference>
<organism evidence="27 28">
    <name type="scientific">Hemibagrus wyckioides</name>
    <dbReference type="NCBI Taxonomy" id="337641"/>
    <lineage>
        <taxon>Eukaryota</taxon>
        <taxon>Metazoa</taxon>
        <taxon>Chordata</taxon>
        <taxon>Craniata</taxon>
        <taxon>Vertebrata</taxon>
        <taxon>Euteleostomi</taxon>
        <taxon>Actinopterygii</taxon>
        <taxon>Neopterygii</taxon>
        <taxon>Teleostei</taxon>
        <taxon>Ostariophysi</taxon>
        <taxon>Siluriformes</taxon>
        <taxon>Bagridae</taxon>
        <taxon>Hemibagrus</taxon>
    </lineage>
</organism>
<comment type="catalytic activity">
    <reaction evidence="15">
        <text>1D-myo-inositol 1,3,4-trisphosphate + ATP = 1D-myo-inositol 1,3,4,5-tetrakisphosphate + ADP + H(+)</text>
        <dbReference type="Rhea" id="RHEA:13253"/>
        <dbReference type="ChEBI" id="CHEBI:15378"/>
        <dbReference type="ChEBI" id="CHEBI:30616"/>
        <dbReference type="ChEBI" id="CHEBI:57895"/>
        <dbReference type="ChEBI" id="CHEBI:58414"/>
        <dbReference type="ChEBI" id="CHEBI:456216"/>
        <dbReference type="EC" id="2.7.1.159"/>
    </reaction>
    <physiologicalReaction direction="left-to-right" evidence="15">
        <dbReference type="Rhea" id="RHEA:13254"/>
    </physiologicalReaction>
    <physiologicalReaction direction="right-to-left" evidence="15">
        <dbReference type="Rhea" id="RHEA:13255"/>
    </physiologicalReaction>
</comment>
<dbReference type="Pfam" id="PF05770">
    <property type="entry name" value="Ins134_P3_kin"/>
    <property type="match status" value="1"/>
</dbReference>
<dbReference type="InterPro" id="IPR002004">
    <property type="entry name" value="PABP_HYD_C"/>
</dbReference>
<dbReference type="GO" id="GO:0047325">
    <property type="term" value="F:inositol-3,4,5,6-tetrakisphosphate 1-kinase activity"/>
    <property type="evidence" value="ECO:0007669"/>
    <property type="project" value="UniProtKB-EC"/>
</dbReference>
<evidence type="ECO:0000256" key="11">
    <source>
        <dbReference type="ARBA" id="ARBA00022840"/>
    </source>
</evidence>
<sequence length="542" mass="60308">MASLFVRNLHPEVTEVILAKRFSHAGHVQSVHICRDKRTGYPLGNAYVNFRYGNDGCGIKRLWVHPVRVNPNPNPPCFETRTPVVEPPRSEDTIQTIEASASEDIVQTIEASASEDTVQTIEASATEDIVRIVGTTSSSTVAEDKVEAVETAAPEESLEAAETAAPEEQSSTTQEVADNLHTRVSGSRRPDDYTLPLVEEIHPTDANQITWMIVQQENNFEIMNIISDPELLQAKVDKMDALLKARAAGYKPIDLSQPMESQGPFDIIIHKLSDVIVEAEHDSQSQELLDNFQTYVSKHPSTVLLDPLPAMKQLLDRFASYRIISKLQNTLRGKSICCPPYLEINTTDMLAIQEAVDRKQLTYPLICKTRVAHGSRSHEMSLIFSQAGLRDARPPCVLQSFVNHGAVLHKVFVVGEQHFTVERPSLKNFPTGPYDRKTIFFNSHEVSKPESCSHLTALDETMPRVPAPSDDAMVAMVKELRAELGMALFGVDVIMNIDTHTLTIIDINIFPGYEGVPQFFSSLLSHIENLLDTSHDTKHRSS</sequence>
<feature type="domain" description="ATP-grasp" evidence="25">
    <location>
        <begin position="328"/>
        <end position="535"/>
    </location>
</feature>
<dbReference type="Proteomes" id="UP000824219">
    <property type="component" value="Linkage Group LG17"/>
</dbReference>
<dbReference type="OrthoDB" id="25308at2759"/>
<comment type="catalytic activity">
    <reaction evidence="18">
        <text>1D-myo-inositol 1,3,4-trisphosphate + ATP = 1D-myo-inositol 1,3,4,6-tetrakisphosphate + ADP + H(+)</text>
        <dbReference type="Rhea" id="RHEA:20940"/>
        <dbReference type="ChEBI" id="CHEBI:15378"/>
        <dbReference type="ChEBI" id="CHEBI:30616"/>
        <dbReference type="ChEBI" id="CHEBI:57660"/>
        <dbReference type="ChEBI" id="CHEBI:58414"/>
        <dbReference type="ChEBI" id="CHEBI:456216"/>
        <dbReference type="EC" id="2.7.1.159"/>
    </reaction>
    <physiologicalReaction direction="left-to-right" evidence="18">
        <dbReference type="Rhea" id="RHEA:20941"/>
    </physiologicalReaction>
    <physiologicalReaction direction="right-to-left" evidence="18">
        <dbReference type="Rhea" id="RHEA:20942"/>
    </physiologicalReaction>
</comment>
<evidence type="ECO:0000256" key="5">
    <source>
        <dbReference type="ARBA" id="ARBA00012072"/>
    </source>
</evidence>
<reference evidence="27 28" key="1">
    <citation type="submission" date="2021-06" db="EMBL/GenBank/DDBJ databases">
        <title>Chromosome-level genome assembly of the red-tail catfish (Hemibagrus wyckioides).</title>
        <authorList>
            <person name="Shao F."/>
        </authorList>
    </citation>
    <scope>NUCLEOTIDE SEQUENCE [LARGE SCALE GENOMIC DNA]</scope>
    <source>
        <strain evidence="27">EC202008001</strain>
        <tissue evidence="27">Blood</tissue>
    </source>
</reference>
<dbReference type="GO" id="GO:0000287">
    <property type="term" value="F:magnesium ion binding"/>
    <property type="evidence" value="ECO:0007669"/>
    <property type="project" value="InterPro"/>
</dbReference>
<dbReference type="Pfam" id="PF17927">
    <property type="entry name" value="Ins134_P3_kin_N"/>
    <property type="match status" value="1"/>
</dbReference>
<gene>
    <name evidence="27" type="ORF">KOW79_014900</name>
</gene>
<dbReference type="PROSITE" id="PS50102">
    <property type="entry name" value="RRM"/>
    <property type="match status" value="1"/>
</dbReference>
<evidence type="ECO:0000256" key="15">
    <source>
        <dbReference type="ARBA" id="ARBA00033609"/>
    </source>
</evidence>
<dbReference type="InterPro" id="IPR008656">
    <property type="entry name" value="Inositol_tetrakis-P_1-kinase"/>
</dbReference>
<dbReference type="GO" id="GO:0052725">
    <property type="term" value="F:inositol-1,3,4-trisphosphate 6-kinase activity"/>
    <property type="evidence" value="ECO:0007669"/>
    <property type="project" value="InterPro"/>
</dbReference>
<dbReference type="Gene3D" id="3.30.70.330">
    <property type="match status" value="1"/>
</dbReference>
<keyword evidence="12" id="KW-0460">Magnesium</keyword>
<keyword evidence="9 22" id="KW-0547">Nucleotide-binding</keyword>
<dbReference type="SUPFAM" id="SSF63570">
    <property type="entry name" value="PABC (PABP) domain"/>
    <property type="match status" value="1"/>
</dbReference>
<dbReference type="GO" id="GO:0005524">
    <property type="term" value="F:ATP binding"/>
    <property type="evidence" value="ECO:0007669"/>
    <property type="project" value="UniProtKB-UniRule"/>
</dbReference>
<dbReference type="Gene3D" id="1.10.1900.10">
    <property type="entry name" value="c-terminal domain of poly(a) binding protein"/>
    <property type="match status" value="1"/>
</dbReference>
<evidence type="ECO:0000256" key="22">
    <source>
        <dbReference type="PROSITE-ProRule" id="PRU00409"/>
    </source>
</evidence>
<comment type="similarity">
    <text evidence="2">Belongs to the polyadenylate-binding protein type-1 family.</text>
</comment>
<dbReference type="SMART" id="SM00360">
    <property type="entry name" value="RRM"/>
    <property type="match status" value="1"/>
</dbReference>
<dbReference type="InterPro" id="IPR000504">
    <property type="entry name" value="RRM_dom"/>
</dbReference>
<evidence type="ECO:0000256" key="8">
    <source>
        <dbReference type="ARBA" id="ARBA00022723"/>
    </source>
</evidence>
<keyword evidence="10" id="KW-0418">Kinase</keyword>
<dbReference type="Gene3D" id="3.30.470.20">
    <property type="entry name" value="ATP-grasp fold, B domain"/>
    <property type="match status" value="1"/>
</dbReference>
<dbReference type="EC" id="2.7.1.134" evidence="5"/>
<comment type="catalytic activity">
    <reaction evidence="20">
        <text>1D-myo-inositol 1,3,4-trisphosphate + 1D-myo-inositol 1,3,4,5,6-pentakisphosphate = 1D-myo-inositol 3,4,5,6-tetrakisphosphate + 1D-myo-inositol 1,3,4,6-tetrakisphosphate</text>
        <dbReference type="Rhea" id="RHEA:70263"/>
        <dbReference type="ChEBI" id="CHEBI:57539"/>
        <dbReference type="ChEBI" id="CHEBI:57660"/>
        <dbReference type="ChEBI" id="CHEBI:57733"/>
        <dbReference type="ChEBI" id="CHEBI:58414"/>
    </reaction>
    <physiologicalReaction direction="left-to-right" evidence="20">
        <dbReference type="Rhea" id="RHEA:70264"/>
    </physiologicalReaction>
    <physiologicalReaction direction="right-to-left" evidence="20">
        <dbReference type="Rhea" id="RHEA:70265"/>
    </physiologicalReaction>
</comment>
<dbReference type="InterPro" id="IPR012677">
    <property type="entry name" value="Nucleotide-bd_a/b_plait_sf"/>
</dbReference>
<dbReference type="InterPro" id="IPR035979">
    <property type="entry name" value="RBD_domain_sf"/>
</dbReference>
<dbReference type="SUPFAM" id="SSF54928">
    <property type="entry name" value="RNA-binding domain, RBD"/>
    <property type="match status" value="1"/>
</dbReference>
<evidence type="ECO:0000313" key="27">
    <source>
        <dbReference type="EMBL" id="KAG7322042.1"/>
    </source>
</evidence>
<keyword evidence="21" id="KW-0694">RNA-binding</keyword>
<dbReference type="EMBL" id="JAHKSW010000017">
    <property type="protein sequence ID" value="KAG7322042.1"/>
    <property type="molecule type" value="Genomic_DNA"/>
</dbReference>
<dbReference type="InterPro" id="IPR041429">
    <property type="entry name" value="ITPK1_N"/>
</dbReference>
<dbReference type="GO" id="GO:0016853">
    <property type="term" value="F:isomerase activity"/>
    <property type="evidence" value="ECO:0007669"/>
    <property type="project" value="UniProtKB-KW"/>
</dbReference>
<comment type="catalytic activity">
    <reaction evidence="16">
        <text>1D-myo-inositol 3,4,6-trisphosphate + ATP = 1D-myo-inositol 1,3,4,6-tetrakisphosphate + ADP + H(+)</text>
        <dbReference type="Rhea" id="RHEA:70287"/>
        <dbReference type="ChEBI" id="CHEBI:15378"/>
        <dbReference type="ChEBI" id="CHEBI:30616"/>
        <dbReference type="ChEBI" id="CHEBI:57660"/>
        <dbReference type="ChEBI" id="CHEBI:189099"/>
        <dbReference type="ChEBI" id="CHEBI:456216"/>
    </reaction>
    <physiologicalReaction direction="left-to-right" evidence="16">
        <dbReference type="Rhea" id="RHEA:70288"/>
    </physiologicalReaction>
    <physiologicalReaction direction="right-to-left" evidence="16">
        <dbReference type="Rhea" id="RHEA:70289"/>
    </physiologicalReaction>
</comment>
<dbReference type="PANTHER" id="PTHR14217:SF1">
    <property type="entry name" value="INOSITOL-TETRAKISPHOSPHATE 1-KINASE"/>
    <property type="match status" value="1"/>
</dbReference>
<feature type="region of interest" description="Disordered" evidence="23">
    <location>
        <begin position="151"/>
        <end position="191"/>
    </location>
</feature>
<evidence type="ECO:0000256" key="3">
    <source>
        <dbReference type="ARBA" id="ARBA00009601"/>
    </source>
</evidence>
<dbReference type="GO" id="GO:0005737">
    <property type="term" value="C:cytoplasm"/>
    <property type="evidence" value="ECO:0007669"/>
    <property type="project" value="TreeGrafter"/>
</dbReference>
<evidence type="ECO:0000256" key="2">
    <source>
        <dbReference type="ARBA" id="ARBA00008557"/>
    </source>
</evidence>
<keyword evidence="8" id="KW-0479">Metal-binding</keyword>
<evidence type="ECO:0000256" key="21">
    <source>
        <dbReference type="PROSITE-ProRule" id="PRU00176"/>
    </source>
</evidence>
<dbReference type="GO" id="GO:0003723">
    <property type="term" value="F:RNA binding"/>
    <property type="evidence" value="ECO:0007669"/>
    <property type="project" value="UniProtKB-UniRule"/>
</dbReference>
<comment type="similarity">
    <text evidence="3">Belongs to the ITPK1 family.</text>
</comment>
<evidence type="ECO:0000256" key="23">
    <source>
        <dbReference type="SAM" id="MobiDB-lite"/>
    </source>
</evidence>
<feature type="domain" description="PABC" evidence="26">
    <location>
        <begin position="156"/>
        <end position="248"/>
    </location>
</feature>
<evidence type="ECO:0000259" key="26">
    <source>
        <dbReference type="PROSITE" id="PS51309"/>
    </source>
</evidence>
<evidence type="ECO:0000256" key="17">
    <source>
        <dbReference type="ARBA" id="ARBA00033645"/>
    </source>
</evidence>
<evidence type="ECO:0000313" key="28">
    <source>
        <dbReference type="Proteomes" id="UP000824219"/>
    </source>
</evidence>
<comment type="catalytic activity">
    <reaction evidence="17">
        <text>1D-myo-inositol 3,4,5,6-tetrakisphosphate + ATP = 1D-myo-inositol 1,3,4,5,6-pentakisphosphate + ADP + H(+)</text>
        <dbReference type="Rhea" id="RHEA:12452"/>
        <dbReference type="ChEBI" id="CHEBI:15378"/>
        <dbReference type="ChEBI" id="CHEBI:30616"/>
        <dbReference type="ChEBI" id="CHEBI:57539"/>
        <dbReference type="ChEBI" id="CHEBI:57733"/>
        <dbReference type="ChEBI" id="CHEBI:456216"/>
        <dbReference type="EC" id="2.7.1.134"/>
    </reaction>
    <physiologicalReaction direction="left-to-right" evidence="17">
        <dbReference type="Rhea" id="RHEA:12453"/>
    </physiologicalReaction>
    <physiologicalReaction direction="right-to-left" evidence="17">
        <dbReference type="Rhea" id="RHEA:12454"/>
    </physiologicalReaction>
</comment>
<evidence type="ECO:0000256" key="14">
    <source>
        <dbReference type="ARBA" id="ARBA00031742"/>
    </source>
</evidence>
<comment type="caution">
    <text evidence="27">The sequence shown here is derived from an EMBL/GenBank/DDBJ whole genome shotgun (WGS) entry which is preliminary data.</text>
</comment>
<evidence type="ECO:0000256" key="7">
    <source>
        <dbReference type="ARBA" id="ARBA00022679"/>
    </source>
</evidence>
<accession>A0A9D3SF81</accession>
<dbReference type="InterPro" id="IPR036053">
    <property type="entry name" value="PABP-dom"/>
</dbReference>
<dbReference type="AlphaFoldDB" id="A0A9D3SF81"/>
<name>A0A9D3SF81_9TELE</name>
<evidence type="ECO:0000256" key="1">
    <source>
        <dbReference type="ARBA" id="ARBA00001946"/>
    </source>
</evidence>
<comment type="catalytic activity">
    <reaction evidence="19">
        <text>1D-myo-inositol 1,3,4-trisphosphate + 1D-myo-inositol 1,3,4,5,6-pentakisphosphate = 1D-myo-inositol 3,4,5,6-tetrakisphosphate + 1D-myo-inositol 1,3,4,5-tetrakisphosphate</text>
        <dbReference type="Rhea" id="RHEA:70271"/>
        <dbReference type="ChEBI" id="CHEBI:57539"/>
        <dbReference type="ChEBI" id="CHEBI:57733"/>
        <dbReference type="ChEBI" id="CHEBI:57895"/>
        <dbReference type="ChEBI" id="CHEBI:58414"/>
    </reaction>
    <physiologicalReaction direction="left-to-right" evidence="19">
        <dbReference type="Rhea" id="RHEA:70272"/>
    </physiologicalReaction>
    <physiologicalReaction direction="right-to-left" evidence="19">
        <dbReference type="Rhea" id="RHEA:70273"/>
    </physiologicalReaction>
</comment>
<dbReference type="SUPFAM" id="SSF56059">
    <property type="entry name" value="Glutathione synthetase ATP-binding domain-like"/>
    <property type="match status" value="1"/>
</dbReference>
<evidence type="ECO:0000256" key="13">
    <source>
        <dbReference type="ARBA" id="ARBA00023235"/>
    </source>
</evidence>
<evidence type="ECO:0000256" key="19">
    <source>
        <dbReference type="ARBA" id="ARBA00047728"/>
    </source>
</evidence>
<evidence type="ECO:0000256" key="16">
    <source>
        <dbReference type="ARBA" id="ARBA00033624"/>
    </source>
</evidence>
<dbReference type="PROSITE" id="PS50975">
    <property type="entry name" value="ATP_GRASP"/>
    <property type="match status" value="1"/>
</dbReference>
<dbReference type="InterPro" id="IPR040464">
    <property type="entry name" value="InsP(3)kin_ATP-grasp"/>
</dbReference>
<dbReference type="GO" id="GO:0052726">
    <property type="term" value="F:inositol-1,3,4-trisphosphate 5-kinase activity"/>
    <property type="evidence" value="ECO:0007669"/>
    <property type="project" value="InterPro"/>
</dbReference>
<proteinExistence type="inferred from homology"/>
<evidence type="ECO:0000256" key="12">
    <source>
        <dbReference type="ARBA" id="ARBA00022842"/>
    </source>
</evidence>
<dbReference type="FunFam" id="3.30.470.20:FF:000047">
    <property type="entry name" value="Inositol-tetrakisphosphate 1-kinase 4"/>
    <property type="match status" value="1"/>
</dbReference>
<feature type="domain" description="RRM" evidence="24">
    <location>
        <begin position="2"/>
        <end position="50"/>
    </location>
</feature>
<keyword evidence="28" id="KW-1185">Reference proteome</keyword>